<protein>
    <submittedName>
        <fullName evidence="2">Uncharacterized protein</fullName>
    </submittedName>
</protein>
<name>A0A1Y1KWR6_PHOPY</name>
<dbReference type="EMBL" id="GEZM01071411">
    <property type="protein sequence ID" value="JAV65814.1"/>
    <property type="molecule type" value="Transcribed_RNA"/>
</dbReference>
<evidence type="ECO:0000313" key="2">
    <source>
        <dbReference type="EMBL" id="JAV65814.1"/>
    </source>
</evidence>
<dbReference type="InterPro" id="IPR029063">
    <property type="entry name" value="SAM-dependent_MTases_sf"/>
</dbReference>
<dbReference type="InterPro" id="IPR042620">
    <property type="entry name" value="NSUN7"/>
</dbReference>
<reference evidence="2" key="1">
    <citation type="journal article" date="2016" name="Sci. Rep.">
        <title>Molecular characterization of firefly nuptial gifts: a multi-omics approach sheds light on postcopulatory sexual selection.</title>
        <authorList>
            <person name="Al-Wathiqui N."/>
            <person name="Fallon T.R."/>
            <person name="South A."/>
            <person name="Weng J.K."/>
            <person name="Lewis S.M."/>
        </authorList>
    </citation>
    <scope>NUCLEOTIDE SEQUENCE</scope>
</reference>
<organism evidence="2">
    <name type="scientific">Photinus pyralis</name>
    <name type="common">Common eastern firefly</name>
    <name type="synonym">Lampyris pyralis</name>
    <dbReference type="NCBI Taxonomy" id="7054"/>
    <lineage>
        <taxon>Eukaryota</taxon>
        <taxon>Metazoa</taxon>
        <taxon>Ecdysozoa</taxon>
        <taxon>Arthropoda</taxon>
        <taxon>Hexapoda</taxon>
        <taxon>Insecta</taxon>
        <taxon>Pterygota</taxon>
        <taxon>Neoptera</taxon>
        <taxon>Endopterygota</taxon>
        <taxon>Coleoptera</taxon>
        <taxon>Polyphaga</taxon>
        <taxon>Elateriformia</taxon>
        <taxon>Elateroidea</taxon>
        <taxon>Lampyridae</taxon>
        <taxon>Lampyrinae</taxon>
        <taxon>Photinus</taxon>
    </lineage>
</organism>
<feature type="compositionally biased region" description="Polar residues" evidence="1">
    <location>
        <begin position="756"/>
        <end position="772"/>
    </location>
</feature>
<feature type="compositionally biased region" description="Basic residues" evidence="1">
    <location>
        <begin position="720"/>
        <end position="731"/>
    </location>
</feature>
<dbReference type="PANTHER" id="PTHR14663">
    <property type="entry name" value="METHYLTRANSFERASE NSUN7-RELATED"/>
    <property type="match status" value="1"/>
</dbReference>
<dbReference type="PANTHER" id="PTHR14663:SF2">
    <property type="entry name" value="METHYLTRANSFERASE NSUN7-RELATED"/>
    <property type="match status" value="1"/>
</dbReference>
<accession>A0A1Y1KWR6</accession>
<dbReference type="AlphaFoldDB" id="A0A1Y1KWR6"/>
<proteinExistence type="predicted"/>
<sequence>MVYNLSDIFGLDTSYNYDRTSLKDSVYIIPISINLDRMEELENIPNQRLLIKLSSFGEGHIFAQLSEIINKMLTTEMMEDEGVEDEFNMVLASDYNWRLNIYFKLLKKIRNTDSGMMDQWAEENEPTKLHEWNIVEKEKSISKSIDSNQSDRRQSFGEPTTITWSIHDLIKSACLLEVPPRTVTFDDEQEMRRVYTLIYDTFRYKGILNQALNDVSFYQLYNNMQHCTTAIWLLFFDLYHRSFKKRDSTVIEQATELLTSIGIIHIENALWEQRIKLAAAIAKLRIKNSALSLNDLLPKHLRDERVSNGFDHNAVTCWINPNKIKNENEVISVLEKALCLRSIDFNASLSPNSYKWDQLCPNFLTFHHSLRSILARSYLVQKHKLIVQDRSFCLGPATFGKVVSELELTGTVIQSHVNSPRTTAYLAMLLSKNAKINNLLVFGAGSRKEEYGNYLQEIGIKNVLIYSERLTDIPPESTFLEKVIAVFATPPNSYSAISDPIDLVCSRGGDLAMLEILTESEITEEGKQRVASILEEQRRTLKYAMSRPQIQLVLYETHSELDVENDEMVKKSMKEINKLTTLKHAALQGKLKIDPSYTDLLMQEINNNEALKLEIFPSEDSLPSGTSKRPSIISKASAEVFEDFEKVYEDVVVPNCDIFDKPSLPSLSSDVDVFIDPANEGCYLALIQRKEFIKLDNKYMIQMAETRGLFGTSSASLNRSKGRSSKTKKPEKRAASPPVSKVKRKPKQIPIDRISAPTQASIRQFKPSQSSIPPCPKNQKEQDQSSASKVPQTRRWWSETARHLANLRQTLVNKNVLPNAKKPIRVIVKHPDKVHSNLTIDELAAKSSQNNKIPLFPRLRLTRNLQRFDKTPLPVTVTLVKFPRKYSQLSK</sequence>
<dbReference type="Gene3D" id="3.40.50.150">
    <property type="entry name" value="Vaccinia Virus protein VP39"/>
    <property type="match status" value="1"/>
</dbReference>
<feature type="region of interest" description="Disordered" evidence="1">
    <location>
        <begin position="713"/>
        <end position="795"/>
    </location>
</feature>
<evidence type="ECO:0000256" key="1">
    <source>
        <dbReference type="SAM" id="MobiDB-lite"/>
    </source>
</evidence>